<evidence type="ECO:0000256" key="1">
    <source>
        <dbReference type="SAM" id="SignalP"/>
    </source>
</evidence>
<accession>A0A7R9C0U2</accession>
<reference evidence="2" key="1">
    <citation type="submission" date="2020-11" db="EMBL/GenBank/DDBJ databases">
        <authorList>
            <person name="Tran Van P."/>
        </authorList>
    </citation>
    <scope>NUCLEOTIDE SEQUENCE</scope>
</reference>
<feature type="chain" id="PRO_5036210408" evidence="1">
    <location>
        <begin position="22"/>
        <end position="114"/>
    </location>
</feature>
<proteinExistence type="predicted"/>
<keyword evidence="3" id="KW-1185">Reference proteome</keyword>
<protein>
    <submittedName>
        <fullName evidence="2">Uncharacterized protein</fullName>
    </submittedName>
</protein>
<dbReference type="EMBL" id="OA888107">
    <property type="protein sequence ID" value="CAD7283765.1"/>
    <property type="molecule type" value="Genomic_DNA"/>
</dbReference>
<gene>
    <name evidence="2" type="ORF">NMOB1V02_LOCUS11376</name>
</gene>
<sequence length="114" mass="12728">MTSNCLFVVFWTSLCIMAIEGDSISRVSVSHGGEEGFSYGYTNEGDIVSQSLNNAHHPFPGQEVTRQTRAHRPRDLFISEESGPFQNPFPSVTIIAKTNNLRLASRFFVTLEMT</sequence>
<dbReference type="AlphaFoldDB" id="A0A7R9C0U2"/>
<evidence type="ECO:0000313" key="3">
    <source>
        <dbReference type="Proteomes" id="UP000678499"/>
    </source>
</evidence>
<feature type="signal peptide" evidence="1">
    <location>
        <begin position="1"/>
        <end position="21"/>
    </location>
</feature>
<name>A0A7R9C0U2_9CRUS</name>
<evidence type="ECO:0000313" key="2">
    <source>
        <dbReference type="EMBL" id="CAD7283765.1"/>
    </source>
</evidence>
<keyword evidence="1" id="KW-0732">Signal</keyword>
<dbReference type="Proteomes" id="UP000678499">
    <property type="component" value="Unassembled WGS sequence"/>
</dbReference>
<dbReference type="EMBL" id="CAJPEX010006070">
    <property type="protein sequence ID" value="CAG0923917.1"/>
    <property type="molecule type" value="Genomic_DNA"/>
</dbReference>
<organism evidence="2">
    <name type="scientific">Notodromas monacha</name>
    <dbReference type="NCBI Taxonomy" id="399045"/>
    <lineage>
        <taxon>Eukaryota</taxon>
        <taxon>Metazoa</taxon>
        <taxon>Ecdysozoa</taxon>
        <taxon>Arthropoda</taxon>
        <taxon>Crustacea</taxon>
        <taxon>Oligostraca</taxon>
        <taxon>Ostracoda</taxon>
        <taxon>Podocopa</taxon>
        <taxon>Podocopida</taxon>
        <taxon>Cypridocopina</taxon>
        <taxon>Cypridoidea</taxon>
        <taxon>Cyprididae</taxon>
        <taxon>Notodromas</taxon>
    </lineage>
</organism>